<dbReference type="PANTHER" id="PTHR43153">
    <property type="entry name" value="ELECTRON TRANSFER FLAVOPROTEIN ALPHA"/>
    <property type="match status" value="1"/>
</dbReference>
<protein>
    <submittedName>
        <fullName evidence="3">Electron transfer flavoprotein subunit alpha/FixB family protein</fullName>
    </submittedName>
</protein>
<dbReference type="InterPro" id="IPR029035">
    <property type="entry name" value="DHS-like_NAD/FAD-binding_dom"/>
</dbReference>
<dbReference type="GO" id="GO:0050660">
    <property type="term" value="F:flavin adenine dinucleotide binding"/>
    <property type="evidence" value="ECO:0007669"/>
    <property type="project" value="InterPro"/>
</dbReference>
<proteinExistence type="predicted"/>
<dbReference type="SUPFAM" id="SSF52402">
    <property type="entry name" value="Adenine nucleotide alpha hydrolases-like"/>
    <property type="match status" value="1"/>
</dbReference>
<dbReference type="AlphaFoldDB" id="A0A9X1MXL6"/>
<dbReference type="InterPro" id="IPR014729">
    <property type="entry name" value="Rossmann-like_a/b/a_fold"/>
</dbReference>
<reference evidence="3" key="1">
    <citation type="submission" date="2021-11" db="EMBL/GenBank/DDBJ databases">
        <title>Jinshanibacter sp. isolated from one year old Eriocheir sinensis.</title>
        <authorList>
            <person name="Li J.-Y."/>
            <person name="He W."/>
            <person name="Gao T.-H."/>
        </authorList>
    </citation>
    <scope>NUCLEOTIDE SEQUENCE</scope>
    <source>
        <strain evidence="3">LJY008</strain>
    </source>
</reference>
<dbReference type="GO" id="GO:0009055">
    <property type="term" value="F:electron transfer activity"/>
    <property type="evidence" value="ECO:0007669"/>
    <property type="project" value="InterPro"/>
</dbReference>
<keyword evidence="1" id="KW-0813">Transport</keyword>
<dbReference type="RefSeq" id="WP_230611374.1">
    <property type="nucleotide sequence ID" value="NZ_JAJNAG010000056.1"/>
</dbReference>
<evidence type="ECO:0000256" key="1">
    <source>
        <dbReference type="ARBA" id="ARBA00022448"/>
    </source>
</evidence>
<name>A0A9X1MXL6_9GAMM</name>
<dbReference type="Pfam" id="PF00766">
    <property type="entry name" value="ETF_alpha"/>
    <property type="match status" value="1"/>
</dbReference>
<dbReference type="InterPro" id="IPR014731">
    <property type="entry name" value="ETF_asu_C"/>
</dbReference>
<comment type="caution">
    <text evidence="3">The sequence shown here is derived from an EMBL/GenBank/DDBJ whole genome shotgun (WGS) entry which is preliminary data.</text>
</comment>
<gene>
    <name evidence="3" type="ORF">LPW36_16015</name>
</gene>
<evidence type="ECO:0000313" key="3">
    <source>
        <dbReference type="EMBL" id="MCD1127481.1"/>
    </source>
</evidence>
<dbReference type="GO" id="GO:0033539">
    <property type="term" value="P:fatty acid beta-oxidation using acyl-CoA dehydrogenase"/>
    <property type="evidence" value="ECO:0007669"/>
    <property type="project" value="TreeGrafter"/>
</dbReference>
<dbReference type="PANTHER" id="PTHR43153:SF5">
    <property type="entry name" value="PROTEIN FIXB-RELATED"/>
    <property type="match status" value="1"/>
</dbReference>
<dbReference type="EMBL" id="JAJNAG010000056">
    <property type="protein sequence ID" value="MCD1127481.1"/>
    <property type="molecule type" value="Genomic_DNA"/>
</dbReference>
<feature type="domain" description="Electron transfer flavoprotein alpha subunit C-terminal" evidence="2">
    <location>
        <begin position="197"/>
        <end position="276"/>
    </location>
</feature>
<evidence type="ECO:0000259" key="2">
    <source>
        <dbReference type="Pfam" id="PF00766"/>
    </source>
</evidence>
<keyword evidence="4" id="KW-1185">Reference proteome</keyword>
<dbReference type="InterPro" id="IPR001308">
    <property type="entry name" value="ETF_a/FixB"/>
</dbReference>
<organism evidence="3 4">
    <name type="scientific">Limnobaculum eriocheiris</name>
    <dbReference type="NCBI Taxonomy" id="2897391"/>
    <lineage>
        <taxon>Bacteria</taxon>
        <taxon>Pseudomonadati</taxon>
        <taxon>Pseudomonadota</taxon>
        <taxon>Gammaproteobacteria</taxon>
        <taxon>Enterobacterales</taxon>
        <taxon>Budviciaceae</taxon>
        <taxon>Limnobaculum</taxon>
    </lineage>
</organism>
<dbReference type="Gene3D" id="3.40.50.620">
    <property type="entry name" value="HUPs"/>
    <property type="match status" value="1"/>
</dbReference>
<sequence>MKIALILDADAPSFLQQAQEINRFLQQSQLETTEVALWLFYQHAQPDALPQFDCSVTQIQWLKSPALLLADSVLPLLEQVYQIYPAELLLFSGGSLGNELATRLAFRLDGASCLGVMSGQVNESGCQIEKSVYGNNMLATIALQATPYCLAVARQGGAIAPTQDYQGIEQQLILTEAEIPLWLAGHQVSIPEEQPLLNRAERVLAIGQGAGNGQNVQRLNEIARALGAQLGVSRPVAMNAWSSMSTMLGMSGALVAPEVCITAGVSGAAAFSVGIRHSKFIVAINTDPDAAIFSQADVGIVDDMNAVLEALVVCVQQSNIRSTL</sequence>
<dbReference type="SUPFAM" id="SSF52467">
    <property type="entry name" value="DHS-like NAD/FAD-binding domain"/>
    <property type="match status" value="1"/>
</dbReference>
<evidence type="ECO:0000313" key="4">
    <source>
        <dbReference type="Proteomes" id="UP001139171"/>
    </source>
</evidence>
<accession>A0A9X1MXL6</accession>
<dbReference type="Gene3D" id="3.40.50.1220">
    <property type="entry name" value="TPP-binding domain"/>
    <property type="match status" value="1"/>
</dbReference>
<dbReference type="Proteomes" id="UP001139171">
    <property type="component" value="Unassembled WGS sequence"/>
</dbReference>